<keyword evidence="3" id="KW-1185">Reference proteome</keyword>
<feature type="domain" description="DUF2087" evidence="1">
    <location>
        <begin position="88"/>
        <end position="157"/>
    </location>
</feature>
<dbReference type="Pfam" id="PF09860">
    <property type="entry name" value="DUF2087"/>
    <property type="match status" value="1"/>
</dbReference>
<accession>A0ABQ5UY12</accession>
<dbReference type="EMBL" id="BSNI01000002">
    <property type="protein sequence ID" value="GLQ18862.1"/>
    <property type="molecule type" value="Genomic_DNA"/>
</dbReference>
<proteinExistence type="predicted"/>
<gene>
    <name evidence="2" type="ORF">GCM10007879_31110</name>
</gene>
<organism evidence="2 3">
    <name type="scientific">Maritalea porphyrae</name>
    <dbReference type="NCBI Taxonomy" id="880732"/>
    <lineage>
        <taxon>Bacteria</taxon>
        <taxon>Pseudomonadati</taxon>
        <taxon>Pseudomonadota</taxon>
        <taxon>Alphaproteobacteria</taxon>
        <taxon>Hyphomicrobiales</taxon>
        <taxon>Devosiaceae</taxon>
        <taxon>Maritalea</taxon>
    </lineage>
</organism>
<reference evidence="2" key="1">
    <citation type="journal article" date="2014" name="Int. J. Syst. Evol. Microbiol.">
        <title>Complete genome of a new Firmicutes species belonging to the dominant human colonic microbiota ('Ruminococcus bicirculans') reveals two chromosomes and a selective capacity to utilize plant glucans.</title>
        <authorList>
            <consortium name="NISC Comparative Sequencing Program"/>
            <person name="Wegmann U."/>
            <person name="Louis P."/>
            <person name="Goesmann A."/>
            <person name="Henrissat B."/>
            <person name="Duncan S.H."/>
            <person name="Flint H.J."/>
        </authorList>
    </citation>
    <scope>NUCLEOTIDE SEQUENCE</scope>
    <source>
        <strain evidence="2">NBRC 107169</strain>
    </source>
</reference>
<evidence type="ECO:0000313" key="2">
    <source>
        <dbReference type="EMBL" id="GLQ18862.1"/>
    </source>
</evidence>
<dbReference type="RefSeq" id="WP_284365960.1">
    <property type="nucleotide sequence ID" value="NZ_BSNI01000002.1"/>
</dbReference>
<evidence type="ECO:0000313" key="3">
    <source>
        <dbReference type="Proteomes" id="UP001161405"/>
    </source>
</evidence>
<reference evidence="2" key="2">
    <citation type="submission" date="2023-01" db="EMBL/GenBank/DDBJ databases">
        <title>Draft genome sequence of Maritalea porphyrae strain NBRC 107169.</title>
        <authorList>
            <person name="Sun Q."/>
            <person name="Mori K."/>
        </authorList>
    </citation>
    <scope>NUCLEOTIDE SEQUENCE</scope>
    <source>
        <strain evidence="2">NBRC 107169</strain>
    </source>
</reference>
<dbReference type="Proteomes" id="UP001161405">
    <property type="component" value="Unassembled WGS sequence"/>
</dbReference>
<evidence type="ECO:0000259" key="1">
    <source>
        <dbReference type="Pfam" id="PF09860"/>
    </source>
</evidence>
<dbReference type="InterPro" id="IPR018656">
    <property type="entry name" value="DUF2087"/>
</dbReference>
<protein>
    <recommendedName>
        <fullName evidence="1">DUF2087 domain-containing protein</fullName>
    </recommendedName>
</protein>
<name>A0ABQ5UY12_9HYPH</name>
<sequence length="179" mass="20679">MSKQIIPLVADDISQFSRSLTKQVLQNDAPLTHVRMLNMLAKANGFRNFQHMRAAHKSRERLDDVQTSTVDFKLVERCLNQFDEHGVLIRWPSKNLVQRTCIWVFWAMLPKGRNLTERQISVLLNEGHSFSDPATLRRVMVGYQLVSRSKDGAAYLRIEQTPPPEAIELIARVKARRQE</sequence>
<comment type="caution">
    <text evidence="2">The sequence shown here is derived from an EMBL/GenBank/DDBJ whole genome shotgun (WGS) entry which is preliminary data.</text>
</comment>